<reference evidence="1" key="1">
    <citation type="submission" date="2019-04" db="EMBL/GenBank/DDBJ databases">
        <title>Genome assembly of Zosterops borbonicus 15179.</title>
        <authorList>
            <person name="Leroy T."/>
            <person name="Anselmetti Y."/>
            <person name="Tilak M.-K."/>
            <person name="Nabholz B."/>
        </authorList>
    </citation>
    <scope>NUCLEOTIDE SEQUENCE</scope>
    <source>
        <strain evidence="1">HGM_15179</strain>
        <tissue evidence="1">Muscle</tissue>
    </source>
</reference>
<evidence type="ECO:0000313" key="1">
    <source>
        <dbReference type="EMBL" id="TRZ12408.1"/>
    </source>
</evidence>
<name>A0A8K1LG34_9PASS</name>
<sequence length="86" mass="9459">DSWALKQAPQGSTKSEKAQAAFGQYSQAHAVTLEDAPVQGQELDFMILTRIILAQIMSQPSLILKLNLLRLCFETQIKSLTNAVVT</sequence>
<organism evidence="1 2">
    <name type="scientific">Zosterops borbonicus</name>
    <dbReference type="NCBI Taxonomy" id="364589"/>
    <lineage>
        <taxon>Eukaryota</taxon>
        <taxon>Metazoa</taxon>
        <taxon>Chordata</taxon>
        <taxon>Craniata</taxon>
        <taxon>Vertebrata</taxon>
        <taxon>Euteleostomi</taxon>
        <taxon>Archelosauria</taxon>
        <taxon>Archosauria</taxon>
        <taxon>Dinosauria</taxon>
        <taxon>Saurischia</taxon>
        <taxon>Theropoda</taxon>
        <taxon>Coelurosauria</taxon>
        <taxon>Aves</taxon>
        <taxon>Neognathae</taxon>
        <taxon>Neoaves</taxon>
        <taxon>Telluraves</taxon>
        <taxon>Australaves</taxon>
        <taxon>Passeriformes</taxon>
        <taxon>Sylvioidea</taxon>
        <taxon>Zosteropidae</taxon>
        <taxon>Zosterops</taxon>
    </lineage>
</organism>
<feature type="non-terminal residue" evidence="1">
    <location>
        <position position="1"/>
    </location>
</feature>
<protein>
    <submittedName>
        <fullName evidence="1">Uncharacterized protein</fullName>
    </submittedName>
</protein>
<proteinExistence type="predicted"/>
<dbReference type="AlphaFoldDB" id="A0A8K1LG34"/>
<dbReference type="Proteomes" id="UP000796761">
    <property type="component" value="Unassembled WGS sequence"/>
</dbReference>
<evidence type="ECO:0000313" key="2">
    <source>
        <dbReference type="Proteomes" id="UP000796761"/>
    </source>
</evidence>
<comment type="caution">
    <text evidence="1">The sequence shown here is derived from an EMBL/GenBank/DDBJ whole genome shotgun (WGS) entry which is preliminary data.</text>
</comment>
<gene>
    <name evidence="1" type="ORF">HGM15179_014698</name>
</gene>
<dbReference type="OrthoDB" id="10480777at2759"/>
<dbReference type="EMBL" id="SWJQ01000594">
    <property type="protein sequence ID" value="TRZ12408.1"/>
    <property type="molecule type" value="Genomic_DNA"/>
</dbReference>
<accession>A0A8K1LG34</accession>
<keyword evidence="2" id="KW-1185">Reference proteome</keyword>